<accession>A0ABQ9I517</accession>
<sequence length="191" mass="21874">MNKVNKSKYFSVLLNETVDVSGIEQASLCIQYVEYDTEDFRLREDFLQFIPVIDLTERSSDSLILKKYCHNLRPWRIFQSGSSHCFISELNSKFSDHKKVLSGFSCLLLVLSNILHSDLENVVEYVVAELQLWRRKCINENTRPSCAMSGLSVCNEDIFPNIGTLLKILATFLISNGTPERSIYMLSMITS</sequence>
<dbReference type="EMBL" id="JARBHB010000002">
    <property type="protein sequence ID" value="KAJ8891750.1"/>
    <property type="molecule type" value="Genomic_DNA"/>
</dbReference>
<keyword evidence="2" id="KW-1185">Reference proteome</keyword>
<evidence type="ECO:0000313" key="1">
    <source>
        <dbReference type="EMBL" id="KAJ8891750.1"/>
    </source>
</evidence>
<dbReference type="Proteomes" id="UP001159363">
    <property type="component" value="Chromosome 2"/>
</dbReference>
<protein>
    <submittedName>
        <fullName evidence="1">Uncharacterized protein</fullName>
    </submittedName>
</protein>
<organism evidence="1 2">
    <name type="scientific">Dryococelus australis</name>
    <dbReference type="NCBI Taxonomy" id="614101"/>
    <lineage>
        <taxon>Eukaryota</taxon>
        <taxon>Metazoa</taxon>
        <taxon>Ecdysozoa</taxon>
        <taxon>Arthropoda</taxon>
        <taxon>Hexapoda</taxon>
        <taxon>Insecta</taxon>
        <taxon>Pterygota</taxon>
        <taxon>Neoptera</taxon>
        <taxon>Polyneoptera</taxon>
        <taxon>Phasmatodea</taxon>
        <taxon>Verophasmatodea</taxon>
        <taxon>Anareolatae</taxon>
        <taxon>Phasmatidae</taxon>
        <taxon>Eurycanthinae</taxon>
        <taxon>Dryococelus</taxon>
    </lineage>
</organism>
<proteinExistence type="predicted"/>
<comment type="caution">
    <text evidence="1">The sequence shown here is derived from an EMBL/GenBank/DDBJ whole genome shotgun (WGS) entry which is preliminary data.</text>
</comment>
<evidence type="ECO:0000313" key="2">
    <source>
        <dbReference type="Proteomes" id="UP001159363"/>
    </source>
</evidence>
<reference evidence="1 2" key="1">
    <citation type="submission" date="2023-02" db="EMBL/GenBank/DDBJ databases">
        <title>LHISI_Scaffold_Assembly.</title>
        <authorList>
            <person name="Stuart O.P."/>
            <person name="Cleave R."/>
            <person name="Magrath M.J.L."/>
            <person name="Mikheyev A.S."/>
        </authorList>
    </citation>
    <scope>NUCLEOTIDE SEQUENCE [LARGE SCALE GENOMIC DNA]</scope>
    <source>
        <strain evidence="1">Daus_M_001</strain>
        <tissue evidence="1">Leg muscle</tissue>
    </source>
</reference>
<gene>
    <name evidence="1" type="ORF">PR048_004303</name>
</gene>
<name>A0ABQ9I517_9NEOP</name>